<proteinExistence type="predicted"/>
<organism evidence="1">
    <name type="scientific">Rhizophora mucronata</name>
    <name type="common">Asiatic mangrove</name>
    <dbReference type="NCBI Taxonomy" id="61149"/>
    <lineage>
        <taxon>Eukaryota</taxon>
        <taxon>Viridiplantae</taxon>
        <taxon>Streptophyta</taxon>
        <taxon>Embryophyta</taxon>
        <taxon>Tracheophyta</taxon>
        <taxon>Spermatophyta</taxon>
        <taxon>Magnoliopsida</taxon>
        <taxon>eudicotyledons</taxon>
        <taxon>Gunneridae</taxon>
        <taxon>Pentapetalae</taxon>
        <taxon>rosids</taxon>
        <taxon>fabids</taxon>
        <taxon>Malpighiales</taxon>
        <taxon>Rhizophoraceae</taxon>
        <taxon>Rhizophora</taxon>
    </lineage>
</organism>
<name>A0A2P2NVA8_RHIMU</name>
<reference evidence="1" key="1">
    <citation type="submission" date="2018-02" db="EMBL/GenBank/DDBJ databases">
        <title>Rhizophora mucronata_Transcriptome.</title>
        <authorList>
            <person name="Meera S.P."/>
            <person name="Sreeshan A."/>
            <person name="Augustine A."/>
        </authorList>
    </citation>
    <scope>NUCLEOTIDE SEQUENCE</scope>
    <source>
        <tissue evidence="1">Leaf</tissue>
    </source>
</reference>
<dbReference type="EMBL" id="GGEC01065895">
    <property type="protein sequence ID" value="MBX46379.1"/>
    <property type="molecule type" value="Transcribed_RNA"/>
</dbReference>
<protein>
    <submittedName>
        <fullName evidence="1">Uncharacterized protein</fullName>
    </submittedName>
</protein>
<dbReference type="AlphaFoldDB" id="A0A2P2NVA8"/>
<evidence type="ECO:0000313" key="1">
    <source>
        <dbReference type="EMBL" id="MBX46379.1"/>
    </source>
</evidence>
<sequence>MTFPVFLATKATVNPNSTSFLSFLFFLLSLASSVN</sequence>
<accession>A0A2P2NVA8</accession>